<organism evidence="2">
    <name type="scientific">marine sediment metagenome</name>
    <dbReference type="NCBI Taxonomy" id="412755"/>
    <lineage>
        <taxon>unclassified sequences</taxon>
        <taxon>metagenomes</taxon>
        <taxon>ecological metagenomes</taxon>
    </lineage>
</organism>
<name>A0A0F9KL17_9ZZZZ</name>
<comment type="caution">
    <text evidence="2">The sequence shown here is derived from an EMBL/GenBank/DDBJ whole genome shotgun (WGS) entry which is preliminary data.</text>
</comment>
<dbReference type="Gene3D" id="3.30.470.30">
    <property type="entry name" value="DNA ligase/mRNA capping enzyme"/>
    <property type="match status" value="1"/>
</dbReference>
<gene>
    <name evidence="2" type="ORF">LCGC14_1315920</name>
</gene>
<protein>
    <recommendedName>
        <fullName evidence="1">HNH nuclease domain-containing protein</fullName>
    </recommendedName>
</protein>
<dbReference type="Pfam" id="PF09414">
    <property type="entry name" value="RNA_ligase"/>
    <property type="match status" value="1"/>
</dbReference>
<evidence type="ECO:0000313" key="2">
    <source>
        <dbReference type="EMBL" id="KKM82794.1"/>
    </source>
</evidence>
<sequence>MITREQFRADVFKRDNNKCVICGEPSQDAHHIIERRLWDESGGYYMDNGASLCGDCHIKAEQTIISCKEIREALGIESVCLPPHFYKDVEYDKWGNIILPDGRRLKGELFFDESVQKILKSGGVLDLFCKYVKYPRTYHLPWSEGFTKYDRILESTKQFEGKKVIVSVKMDGENTTFYNDYVHARSLDSSSHPSQSWVRNLHSKIAYNIPDGWRLCGENLFAQHTIKYNSLSSFFYVFSIWNEKNICLDWNLTCEWIELLGLEPVRVYYLGEWNKEAIKKLYQPEYIGEKCEGYVVRLASSFPYGEYRHSVAKFVAEEFGNQLKEGSGLWRHKEIIQNKLADMKE</sequence>
<dbReference type="InterPro" id="IPR021122">
    <property type="entry name" value="RNA_ligase_dom_REL/Rnl2"/>
</dbReference>
<dbReference type="SMART" id="SM00507">
    <property type="entry name" value="HNHc"/>
    <property type="match status" value="1"/>
</dbReference>
<dbReference type="InterPro" id="IPR002711">
    <property type="entry name" value="HNH"/>
</dbReference>
<dbReference type="GO" id="GO:0004519">
    <property type="term" value="F:endonuclease activity"/>
    <property type="evidence" value="ECO:0007669"/>
    <property type="project" value="InterPro"/>
</dbReference>
<dbReference type="GO" id="GO:0008270">
    <property type="term" value="F:zinc ion binding"/>
    <property type="evidence" value="ECO:0007669"/>
    <property type="project" value="InterPro"/>
</dbReference>
<dbReference type="InterPro" id="IPR003615">
    <property type="entry name" value="HNH_nuc"/>
</dbReference>
<dbReference type="Pfam" id="PF01844">
    <property type="entry name" value="HNH"/>
    <property type="match status" value="1"/>
</dbReference>
<dbReference type="PANTHER" id="PTHR43883">
    <property type="entry name" value="SLR0207 PROTEIN"/>
    <property type="match status" value="1"/>
</dbReference>
<evidence type="ECO:0000259" key="1">
    <source>
        <dbReference type="SMART" id="SM00507"/>
    </source>
</evidence>
<proteinExistence type="predicted"/>
<reference evidence="2" key="1">
    <citation type="journal article" date="2015" name="Nature">
        <title>Complex archaea that bridge the gap between prokaryotes and eukaryotes.</title>
        <authorList>
            <person name="Spang A."/>
            <person name="Saw J.H."/>
            <person name="Jorgensen S.L."/>
            <person name="Zaremba-Niedzwiedzka K."/>
            <person name="Martijn J."/>
            <person name="Lind A.E."/>
            <person name="van Eijk R."/>
            <person name="Schleper C."/>
            <person name="Guy L."/>
            <person name="Ettema T.J."/>
        </authorList>
    </citation>
    <scope>NUCLEOTIDE SEQUENCE</scope>
</reference>
<dbReference type="GO" id="GO:0003676">
    <property type="term" value="F:nucleic acid binding"/>
    <property type="evidence" value="ECO:0007669"/>
    <property type="project" value="InterPro"/>
</dbReference>
<dbReference type="Gene3D" id="1.10.30.50">
    <property type="match status" value="1"/>
</dbReference>
<dbReference type="SUPFAM" id="SSF56091">
    <property type="entry name" value="DNA ligase/mRNA capping enzyme, catalytic domain"/>
    <property type="match status" value="1"/>
</dbReference>
<dbReference type="EMBL" id="LAZR01007807">
    <property type="protein sequence ID" value="KKM82794.1"/>
    <property type="molecule type" value="Genomic_DNA"/>
</dbReference>
<feature type="domain" description="HNH nuclease" evidence="1">
    <location>
        <begin position="6"/>
        <end position="58"/>
    </location>
</feature>
<dbReference type="PANTHER" id="PTHR43883:SF1">
    <property type="entry name" value="GLUCONOKINASE"/>
    <property type="match status" value="1"/>
</dbReference>
<dbReference type="AlphaFoldDB" id="A0A0F9KL17"/>
<dbReference type="CDD" id="cd00085">
    <property type="entry name" value="HNHc"/>
    <property type="match status" value="1"/>
</dbReference>
<accession>A0A0F9KL17</accession>
<dbReference type="InterPro" id="IPR052732">
    <property type="entry name" value="Cell-binding_unc_protein"/>
</dbReference>